<feature type="disulfide bond" evidence="2">
    <location>
        <begin position="274"/>
        <end position="283"/>
    </location>
</feature>
<dbReference type="InterPro" id="IPR005018">
    <property type="entry name" value="DOMON_domain"/>
</dbReference>
<evidence type="ECO:0000256" key="3">
    <source>
        <dbReference type="SAM" id="MobiDB-lite"/>
    </source>
</evidence>
<dbReference type="InterPro" id="IPR036084">
    <property type="entry name" value="Ser_inhib-like_sf"/>
</dbReference>
<evidence type="ECO:0000313" key="9">
    <source>
        <dbReference type="Proteomes" id="UP000835052"/>
    </source>
</evidence>
<evidence type="ECO:0000256" key="4">
    <source>
        <dbReference type="SAM" id="Phobius"/>
    </source>
</evidence>
<feature type="disulfide bond" evidence="2">
    <location>
        <begin position="255"/>
        <end position="272"/>
    </location>
</feature>
<dbReference type="InterPro" id="IPR036364">
    <property type="entry name" value="SEA_dom_sf"/>
</dbReference>
<dbReference type="CDD" id="cd09631">
    <property type="entry name" value="DOMON_DOH"/>
    <property type="match status" value="4"/>
</dbReference>
<dbReference type="PROSITE" id="PS50024">
    <property type="entry name" value="SEA"/>
    <property type="match status" value="1"/>
</dbReference>
<keyword evidence="4" id="KW-0472">Membrane</keyword>
<dbReference type="PROSITE" id="PS01186">
    <property type="entry name" value="EGF_2"/>
    <property type="match status" value="1"/>
</dbReference>
<feature type="domain" description="EGF-like" evidence="6">
    <location>
        <begin position="245"/>
        <end position="284"/>
    </location>
</feature>
<evidence type="ECO:0000259" key="6">
    <source>
        <dbReference type="PROSITE" id="PS50026"/>
    </source>
</evidence>
<dbReference type="InterPro" id="IPR002919">
    <property type="entry name" value="TIL_dom"/>
</dbReference>
<evidence type="ECO:0000313" key="8">
    <source>
        <dbReference type="EMBL" id="CAD6196909.1"/>
    </source>
</evidence>
<evidence type="ECO:0000256" key="2">
    <source>
        <dbReference type="PROSITE-ProRule" id="PRU00076"/>
    </source>
</evidence>
<feature type="domain" description="DOMON" evidence="7">
    <location>
        <begin position="668"/>
        <end position="789"/>
    </location>
</feature>
<dbReference type="Pfam" id="PF01390">
    <property type="entry name" value="SEA"/>
    <property type="match status" value="1"/>
</dbReference>
<evidence type="ECO:0000259" key="5">
    <source>
        <dbReference type="PROSITE" id="PS50024"/>
    </source>
</evidence>
<reference evidence="8" key="1">
    <citation type="submission" date="2020-10" db="EMBL/GenBank/DDBJ databases">
        <authorList>
            <person name="Kikuchi T."/>
        </authorList>
    </citation>
    <scope>NUCLEOTIDE SEQUENCE</scope>
    <source>
        <strain evidence="8">NKZ352</strain>
    </source>
</reference>
<dbReference type="SUPFAM" id="SSF49344">
    <property type="entry name" value="CBD9-like"/>
    <property type="match status" value="1"/>
</dbReference>
<feature type="region of interest" description="Disordered" evidence="3">
    <location>
        <begin position="530"/>
        <end position="561"/>
    </location>
</feature>
<dbReference type="InterPro" id="IPR045266">
    <property type="entry name" value="DOH_DOMON"/>
</dbReference>
<dbReference type="GO" id="GO:0004867">
    <property type="term" value="F:serine-type endopeptidase inhibitor activity"/>
    <property type="evidence" value="ECO:0007669"/>
    <property type="project" value="UniProtKB-KW"/>
</dbReference>
<sequence>MNSPGLIFLLEPFFGGVLSERRIGLAPCHYSLVAMRLVVAAAVVLAVVLAEHGVLAHIRLAFPPARAPALDFYSSSNSPPPCGVPKPPVGRGLRTFFSKPDQRLKFPGGLPFLTWNWSQVVPTGLSIPLTPIGTTLAFLTNGAIRLEVLNAVDEPIAIFTNFNDPYNLTETTKQVELPENFECVNCAIRITHQATEYSNEYFFYSCADVNILKSIPDGDSCLGNGNRVNGVCECKNGFSGSHCQTESECEADGDCGDDGKCTTTADEPRRQCFCDASRFGRQCEKKSEVMTSLSQFDESAYERREDAGNEIFWRIIKDEIEFVLRFPGESWAAIGWKTPDATCAELTNPGNILQHVASTAVRPKTPAAKPRIPLAPVSLAPNNVTSSDSEEECGPNEMWTKCPESSRECEHSCDWTRFPETTPNCPSTCGAPRCICKEGFVRMSNEEDACVPFDFCDKTAEEEQCPANATWAKCGTACEPTCANMYDTSPCPATCEKAACTCADNYVRHDGRCIYWGDCPELNEKTEQSNDVTSSSEASTTTKAAKTTAESTPTLTATSKPKTSSCAVNETLNECGRVCEADCVTIFTRSDCEDCGAASCACIQGYARNPQGVCVYWGDCPLEGGESTTRRPALQTTKAPPTVKAGKPKVSGDVCYGEYRYPAGCTDCDYKLTWNYVDDLDEIEFSLETRVSGNAWSGVGFSADGSMTDADMLIVKAMDGKLSVHDMQGHGYSTPAEDQVQNVVSAETIGTQANGVLRAQFSRKRNTGDLSDKQFDDKCWKMLFPVAGGKLDGNGNIQIHSNTPLVSEHDVCIRSCQQKQTTKAVPSNTCTNEYRYPADCNGETCEYVARWEYDSAKKDVRFEVSSSGVGRWTGIGFSATGGMTNADIYTGWVHEGKAYVTDRFAYGRQLPAIDPSDRQDIYDVGGNVTDGVQTIWFRRKLTPKDTTTDLPLDQCQYFLYPVGGGRLLAKKNSDLANPRTPIGYHDQFQPQVSPNKICLCDSTGQKVARDSSVPVRVRVRRQAQQNHPMYCTDMVVGMVTGGKARVKDFFSPSKATPRPDSFFGGSDSLTSAAAFQQDGVTTIVFRKKLQATEKWDSSIINGPMTVIWAKGADANHYQHTTGGDPIKSDPLFFPDDSFKYHGRNQRGTLNINFFESQKEKKKPETVHGMHMDENTCTGEYAFPAGCLGVACQYRVSWISDGQVARFALHSSLSTNQWTALGFSNDGNMAASDVIILGVSHDEKLDSTAITVTDQFMPNYGRPIVDEQQDIFDVDTSYVDGILTANFSRELYSDDEHDVNLQECVYLLYAPAGGVIEKNGEIRKHGETPVASKTKICLNTCAEMPSRGRVKETTTTATSTTKTSTTTTTTSSEAPTVTKKTSTGVQMPPMKTNKPYLVYEPEEQVKARYGLRVRILNKEFVPQLTDPQSVYYQSFTKQVTSAIDQLLEKRWKGMRVSKIVGYEKGSVIAEFEVVSIGDVPRPVEVKSMVEENAVRGPISGLSIEPSTVKASEIDASTQAPIEEAMMDVSMWRNIGIIAACSAVLFFVILIFCFVLCRCRRRSSYAAYPVAHPQLAYGNRMLGEKKGMAGFDNAIYHSGGGGGNRHLSQTTSASTKPPMEPNAGEDVPPGGVGETTYQEWYNKVGSKAASQQHEEAPIGNVPSRPPSATPYVSYPNDPSGYYTLGGQHRASSTSQPRYFKPY</sequence>
<dbReference type="InterPro" id="IPR000082">
    <property type="entry name" value="SEA_dom"/>
</dbReference>
<dbReference type="Gene3D" id="2.10.25.10">
    <property type="entry name" value="Laminin"/>
    <property type="match status" value="3"/>
</dbReference>
<dbReference type="SMART" id="SM00181">
    <property type="entry name" value="EGF"/>
    <property type="match status" value="4"/>
</dbReference>
<keyword evidence="1" id="KW-0722">Serine protease inhibitor</keyword>
<keyword evidence="4" id="KW-1133">Transmembrane helix</keyword>
<keyword evidence="1" id="KW-0646">Protease inhibitor</keyword>
<evidence type="ECO:0008006" key="10">
    <source>
        <dbReference type="Google" id="ProtNLM"/>
    </source>
</evidence>
<dbReference type="PANTHER" id="PTHR46901">
    <property type="entry name" value="GH04942P"/>
    <property type="match status" value="1"/>
</dbReference>
<dbReference type="EMBL" id="CAJGYM010000082">
    <property type="protein sequence ID" value="CAD6196909.1"/>
    <property type="molecule type" value="Genomic_DNA"/>
</dbReference>
<dbReference type="OrthoDB" id="188511at2759"/>
<name>A0A8S1HRT7_9PELO</name>
<comment type="caution">
    <text evidence="8">The sequence shown here is derived from an EMBL/GenBank/DDBJ whole genome shotgun (WGS) entry which is preliminary data.</text>
</comment>
<keyword evidence="2" id="KW-1015">Disulfide bond</keyword>
<dbReference type="Pfam" id="PF01826">
    <property type="entry name" value="TIL"/>
    <property type="match status" value="3"/>
</dbReference>
<feature type="compositionally biased region" description="Low complexity" evidence="3">
    <location>
        <begin position="1352"/>
        <end position="1377"/>
    </location>
</feature>
<accession>A0A8S1HRT7</accession>
<gene>
    <name evidence="8" type="ORF">CAUJ_LOCUS12820</name>
</gene>
<dbReference type="Gene3D" id="2.60.40.1210">
    <property type="entry name" value="Cellobiose dehydrogenase, cytochrome domain"/>
    <property type="match status" value="1"/>
</dbReference>
<keyword evidence="9" id="KW-1185">Reference proteome</keyword>
<dbReference type="Pfam" id="PF03351">
    <property type="entry name" value="DOMON"/>
    <property type="match status" value="4"/>
</dbReference>
<evidence type="ECO:0000259" key="7">
    <source>
        <dbReference type="PROSITE" id="PS50836"/>
    </source>
</evidence>
<dbReference type="SUPFAM" id="SSF82671">
    <property type="entry name" value="SEA domain"/>
    <property type="match status" value="1"/>
</dbReference>
<dbReference type="InterPro" id="IPR000742">
    <property type="entry name" value="EGF"/>
</dbReference>
<dbReference type="PROSITE" id="PS50836">
    <property type="entry name" value="DOMON"/>
    <property type="match status" value="4"/>
</dbReference>
<dbReference type="Gene3D" id="2.60.120.260">
    <property type="entry name" value="Galactose-binding domain-like"/>
    <property type="match status" value="1"/>
</dbReference>
<protein>
    <recommendedName>
        <fullName evidence="10">DOMON domain-containing protein</fullName>
    </recommendedName>
</protein>
<feature type="compositionally biased region" description="Polar residues" evidence="3">
    <location>
        <begin position="1604"/>
        <end position="1613"/>
    </location>
</feature>
<dbReference type="SMART" id="SM00664">
    <property type="entry name" value="DoH"/>
    <property type="match status" value="4"/>
</dbReference>
<dbReference type="PANTHER" id="PTHR46901:SF3">
    <property type="entry name" value="EGF-LIKE DOMAIN-CONTAINING PROTEIN"/>
    <property type="match status" value="1"/>
</dbReference>
<feature type="region of interest" description="Disordered" evidence="3">
    <location>
        <begin position="1346"/>
        <end position="1389"/>
    </location>
</feature>
<feature type="domain" description="SEA" evidence="5">
    <location>
        <begin position="1404"/>
        <end position="1514"/>
    </location>
</feature>
<organism evidence="8 9">
    <name type="scientific">Caenorhabditis auriculariae</name>
    <dbReference type="NCBI Taxonomy" id="2777116"/>
    <lineage>
        <taxon>Eukaryota</taxon>
        <taxon>Metazoa</taxon>
        <taxon>Ecdysozoa</taxon>
        <taxon>Nematoda</taxon>
        <taxon>Chromadorea</taxon>
        <taxon>Rhabditida</taxon>
        <taxon>Rhabditina</taxon>
        <taxon>Rhabditomorpha</taxon>
        <taxon>Rhabditoidea</taxon>
        <taxon>Rhabditidae</taxon>
        <taxon>Peloderinae</taxon>
        <taxon>Caenorhabditis</taxon>
    </lineage>
</organism>
<comment type="caution">
    <text evidence="2">Lacks conserved residue(s) required for the propagation of feature annotation.</text>
</comment>
<dbReference type="SUPFAM" id="SSF57567">
    <property type="entry name" value="Serine protease inhibitors"/>
    <property type="match status" value="3"/>
</dbReference>
<keyword evidence="4" id="KW-0812">Transmembrane</keyword>
<feature type="transmembrane region" description="Helical" evidence="4">
    <location>
        <begin position="1533"/>
        <end position="1555"/>
    </location>
</feature>
<feature type="domain" description="DOMON" evidence="7">
    <location>
        <begin position="990"/>
        <end position="1111"/>
    </location>
</feature>
<feature type="region of interest" description="Disordered" evidence="3">
    <location>
        <begin position="1598"/>
        <end position="1700"/>
    </location>
</feature>
<feature type="domain" description="DOMON" evidence="7">
    <location>
        <begin position="1191"/>
        <end position="1312"/>
    </location>
</feature>
<dbReference type="PROSITE" id="PS00022">
    <property type="entry name" value="EGF_1"/>
    <property type="match status" value="2"/>
</dbReference>
<feature type="compositionally biased region" description="Low complexity" evidence="3">
    <location>
        <begin position="533"/>
        <end position="558"/>
    </location>
</feature>
<keyword evidence="2" id="KW-0245">EGF-like domain</keyword>
<proteinExistence type="predicted"/>
<dbReference type="Proteomes" id="UP000835052">
    <property type="component" value="Unassembled WGS sequence"/>
</dbReference>
<feature type="domain" description="DOMON" evidence="7">
    <location>
        <begin position="845"/>
        <end position="964"/>
    </location>
</feature>
<evidence type="ECO:0000256" key="1">
    <source>
        <dbReference type="ARBA" id="ARBA00022900"/>
    </source>
</evidence>
<dbReference type="PROSITE" id="PS50026">
    <property type="entry name" value="EGF_3"/>
    <property type="match status" value="1"/>
</dbReference>
<dbReference type="CDD" id="cd19941">
    <property type="entry name" value="TIL"/>
    <property type="match status" value="3"/>
</dbReference>